<gene>
    <name evidence="1" type="ORF">SELSPUOL_01794</name>
</gene>
<protein>
    <submittedName>
        <fullName evidence="1">Uncharacterized protein</fullName>
    </submittedName>
</protein>
<reference evidence="1 2" key="1">
    <citation type="submission" date="2009-09" db="EMBL/GenBank/DDBJ databases">
        <authorList>
            <person name="Weinstock G."/>
            <person name="Sodergren E."/>
            <person name="Clifton S."/>
            <person name="Fulton L."/>
            <person name="Fulton B."/>
            <person name="Courtney L."/>
            <person name="Fronick C."/>
            <person name="Harrison M."/>
            <person name="Strong C."/>
            <person name="Farmer C."/>
            <person name="Delahaunty K."/>
            <person name="Markovic C."/>
            <person name="Hall O."/>
            <person name="Minx P."/>
            <person name="Tomlinson C."/>
            <person name="Mitreva M."/>
            <person name="Nelson J."/>
            <person name="Hou S."/>
            <person name="Wollam A."/>
            <person name="Pepin K.H."/>
            <person name="Johnson M."/>
            <person name="Bhonagiri V."/>
            <person name="Nash W.E."/>
            <person name="Warren W."/>
            <person name="Chinwalla A."/>
            <person name="Mardis E.R."/>
            <person name="Wilson R.K."/>
        </authorList>
    </citation>
    <scope>NUCLEOTIDE SEQUENCE [LARGE SCALE GENOMIC DNA]</scope>
    <source>
        <strain evidence="2">ATCC 35185 / DSM 20758 / VPI D19B-28</strain>
    </source>
</reference>
<name>C9LWE0_SELS3</name>
<accession>C9LWE0</accession>
<dbReference type="Proteomes" id="UP000003505">
    <property type="component" value="Unassembled WGS sequence"/>
</dbReference>
<comment type="caution">
    <text evidence="1">The sequence shown here is derived from an EMBL/GenBank/DDBJ whole genome shotgun (WGS) entry which is preliminary data.</text>
</comment>
<organism evidence="1 2">
    <name type="scientific">Selenomonas sputigena (strain ATCC 35185 / DSM 20758 / CCUG 44933 / VPI D19B-28)</name>
    <dbReference type="NCBI Taxonomy" id="546271"/>
    <lineage>
        <taxon>Bacteria</taxon>
        <taxon>Bacillati</taxon>
        <taxon>Bacillota</taxon>
        <taxon>Negativicutes</taxon>
        <taxon>Selenomonadales</taxon>
        <taxon>Selenomonadaceae</taxon>
        <taxon>Selenomonas</taxon>
    </lineage>
</organism>
<sequence>MLLKPHGISSPILLHLRLTNAASSFPMASTLPSAKNRSHF</sequence>
<evidence type="ECO:0000313" key="2">
    <source>
        <dbReference type="Proteomes" id="UP000003505"/>
    </source>
</evidence>
<dbReference type="AlphaFoldDB" id="C9LWE0"/>
<dbReference type="EMBL" id="ACKP02000042">
    <property type="protein sequence ID" value="EEX76837.1"/>
    <property type="molecule type" value="Genomic_DNA"/>
</dbReference>
<proteinExistence type="predicted"/>
<evidence type="ECO:0000313" key="1">
    <source>
        <dbReference type="EMBL" id="EEX76837.1"/>
    </source>
</evidence>